<evidence type="ECO:0000313" key="1">
    <source>
        <dbReference type="EMBL" id="KAA6380933.1"/>
    </source>
</evidence>
<evidence type="ECO:0000313" key="2">
    <source>
        <dbReference type="Proteomes" id="UP000324800"/>
    </source>
</evidence>
<comment type="caution">
    <text evidence="1">The sequence shown here is derived from an EMBL/GenBank/DDBJ whole genome shotgun (WGS) entry which is preliminary data.</text>
</comment>
<dbReference type="Proteomes" id="UP000324800">
    <property type="component" value="Unassembled WGS sequence"/>
</dbReference>
<reference evidence="1 2" key="1">
    <citation type="submission" date="2019-03" db="EMBL/GenBank/DDBJ databases">
        <title>Single cell metagenomics reveals metabolic interactions within the superorganism composed of flagellate Streblomastix strix and complex community of Bacteroidetes bacteria on its surface.</title>
        <authorList>
            <person name="Treitli S.C."/>
            <person name="Kolisko M."/>
            <person name="Husnik F."/>
            <person name="Keeling P."/>
            <person name="Hampl V."/>
        </authorList>
    </citation>
    <scope>NUCLEOTIDE SEQUENCE [LARGE SCALE GENOMIC DNA]</scope>
    <source>
        <strain evidence="1">ST1C</strain>
    </source>
</reference>
<dbReference type="EMBL" id="SNRW01007629">
    <property type="protein sequence ID" value="KAA6380933.1"/>
    <property type="molecule type" value="Genomic_DNA"/>
</dbReference>
<accession>A0A5J4VEW0</accession>
<sequence>MATPLQTLSWRQGSEIFLRSLTATITIASNRVEFSGPISGMQQNQIPLWEKTTGTVEEQDVFLQRAIISAPLHSAWVPAYGLERIESDLFRSFQGQPHQFRISSPFGSGDYENKIQRSANLPQPTGQILNAGASVQSIDFAIVDDNLIEVGGQDLTNWKQGNLDQYDNESKLIFEDHFIYKKNQFAKQ</sequence>
<dbReference type="AlphaFoldDB" id="A0A5J4VEW0"/>
<gene>
    <name evidence="1" type="ORF">EZS28_023540</name>
</gene>
<proteinExistence type="predicted"/>
<organism evidence="1 2">
    <name type="scientific">Streblomastix strix</name>
    <dbReference type="NCBI Taxonomy" id="222440"/>
    <lineage>
        <taxon>Eukaryota</taxon>
        <taxon>Metamonada</taxon>
        <taxon>Preaxostyla</taxon>
        <taxon>Oxymonadida</taxon>
        <taxon>Streblomastigidae</taxon>
        <taxon>Streblomastix</taxon>
    </lineage>
</organism>
<name>A0A5J4VEW0_9EUKA</name>
<protein>
    <submittedName>
        <fullName evidence="1">Uncharacterized protein</fullName>
    </submittedName>
</protein>